<comment type="caution">
    <text evidence="3">The sequence shown here is derived from an EMBL/GenBank/DDBJ whole genome shotgun (WGS) entry which is preliminary data.</text>
</comment>
<evidence type="ECO:0000256" key="1">
    <source>
        <dbReference type="ARBA" id="ARBA00009589"/>
    </source>
</evidence>
<dbReference type="SUPFAM" id="SSF56784">
    <property type="entry name" value="HAD-like"/>
    <property type="match status" value="1"/>
</dbReference>
<accession>A0A0A0C2M5</accession>
<dbReference type="EMBL" id="AXCZ01000003">
    <property type="protein sequence ID" value="KGM14436.1"/>
    <property type="molecule type" value="Genomic_DNA"/>
</dbReference>
<organism evidence="3 4">
    <name type="scientific">Cellulomonas bogoriensis 69B4 = DSM 16987</name>
    <dbReference type="NCBI Taxonomy" id="1386082"/>
    <lineage>
        <taxon>Bacteria</taxon>
        <taxon>Bacillati</taxon>
        <taxon>Actinomycetota</taxon>
        <taxon>Actinomycetes</taxon>
        <taxon>Micrococcales</taxon>
        <taxon>Cellulomonadaceae</taxon>
        <taxon>Cellulomonas</taxon>
    </lineage>
</organism>
<dbReference type="RefSeq" id="WP_035056474.1">
    <property type="nucleotide sequence ID" value="NZ_AXCZ01000003.1"/>
</dbReference>
<dbReference type="Pfam" id="PF06941">
    <property type="entry name" value="NT5C"/>
    <property type="match status" value="1"/>
</dbReference>
<dbReference type="InterPro" id="IPR023214">
    <property type="entry name" value="HAD_sf"/>
</dbReference>
<evidence type="ECO:0000256" key="2">
    <source>
        <dbReference type="PIRSR" id="PIRSR610708-1"/>
    </source>
</evidence>
<dbReference type="GO" id="GO:0009223">
    <property type="term" value="P:pyrimidine deoxyribonucleotide catabolic process"/>
    <property type="evidence" value="ECO:0007669"/>
    <property type="project" value="TreeGrafter"/>
</dbReference>
<dbReference type="InterPro" id="IPR010708">
    <property type="entry name" value="5'(3')-deoxyribonucleotidase"/>
</dbReference>
<dbReference type="GO" id="GO:0008253">
    <property type="term" value="F:5'-nucleotidase activity"/>
    <property type="evidence" value="ECO:0007669"/>
    <property type="project" value="InterPro"/>
</dbReference>
<dbReference type="Gene3D" id="3.40.50.1000">
    <property type="entry name" value="HAD superfamily/HAD-like"/>
    <property type="match status" value="1"/>
</dbReference>
<feature type="active site" description="Nucleophile" evidence="2">
    <location>
        <position position="24"/>
    </location>
</feature>
<keyword evidence="4" id="KW-1185">Reference proteome</keyword>
<evidence type="ECO:0000313" key="3">
    <source>
        <dbReference type="EMBL" id="KGM14436.1"/>
    </source>
</evidence>
<proteinExistence type="inferred from homology"/>
<name>A0A0A0C2M5_9CELL</name>
<dbReference type="AlphaFoldDB" id="A0A0A0C2M5"/>
<feature type="active site" description="Proton donor" evidence="2">
    <location>
        <position position="26"/>
    </location>
</feature>
<evidence type="ECO:0000313" key="4">
    <source>
        <dbReference type="Proteomes" id="UP000054314"/>
    </source>
</evidence>
<dbReference type="InterPro" id="IPR036412">
    <property type="entry name" value="HAD-like_sf"/>
</dbReference>
<dbReference type="Proteomes" id="UP000054314">
    <property type="component" value="Unassembled WGS sequence"/>
</dbReference>
<dbReference type="PANTHER" id="PTHR16504:SF4">
    <property type="entry name" value="5'(3')-DEOXYRIBONUCLEOTIDASE"/>
    <property type="match status" value="1"/>
</dbReference>
<dbReference type="OrthoDB" id="5242740at2"/>
<reference evidence="3 4" key="1">
    <citation type="submission" date="2013-08" db="EMBL/GenBank/DDBJ databases">
        <title>Genome sequencing of Cellulomonas bogoriensis 69B4.</title>
        <authorList>
            <person name="Chen F."/>
            <person name="Li Y."/>
            <person name="Wang G."/>
        </authorList>
    </citation>
    <scope>NUCLEOTIDE SEQUENCE [LARGE SCALE GENOMIC DNA]</scope>
    <source>
        <strain evidence="3 4">69B4</strain>
    </source>
</reference>
<gene>
    <name evidence="3" type="ORF">N869_11115</name>
</gene>
<protein>
    <submittedName>
        <fullName evidence="3">5'-nucleotidase</fullName>
    </submittedName>
</protein>
<comment type="similarity">
    <text evidence="1">Belongs to the 5'(3')-deoxyribonucleotidase family.</text>
</comment>
<dbReference type="PANTHER" id="PTHR16504">
    <property type="entry name" value="5'(3')-DEOXYRIBONUCLEOTIDASE"/>
    <property type="match status" value="1"/>
</dbReference>
<sequence>MRVVPPEFESQRVGATGYRVLGLDLDGVCADYTGGLRAFCMERTGLPASRFPEPRHYDLTRSGWPFSTTQQYLETHRAAVEAGLFRALRPVPGVVECLNELSAAQVHIRIVSHRLFLSGLHEQVVADTAAWLEQWGIPYMSLCFTGLKDSVDATLHVDDAPHMVESFRAVGGRVLVFDQPYNEHLAGPRLTSWIGATDEVLRLFEG</sequence>